<feature type="compositionally biased region" description="Low complexity" evidence="1">
    <location>
        <begin position="310"/>
        <end position="325"/>
    </location>
</feature>
<feature type="compositionally biased region" description="Basic and acidic residues" evidence="1">
    <location>
        <begin position="298"/>
        <end position="309"/>
    </location>
</feature>
<keyword evidence="3" id="KW-1185">Reference proteome</keyword>
<name>A0AA36CUJ9_9BILA</name>
<dbReference type="EMBL" id="CATQJA010002631">
    <property type="protein sequence ID" value="CAJ0574626.1"/>
    <property type="molecule type" value="Genomic_DNA"/>
</dbReference>
<dbReference type="Proteomes" id="UP001177023">
    <property type="component" value="Unassembled WGS sequence"/>
</dbReference>
<feature type="region of interest" description="Disordered" evidence="1">
    <location>
        <begin position="263"/>
        <end position="334"/>
    </location>
</feature>
<proteinExistence type="predicted"/>
<dbReference type="AlphaFoldDB" id="A0AA36CUJ9"/>
<accession>A0AA36CUJ9</accession>
<feature type="non-terminal residue" evidence="2">
    <location>
        <position position="352"/>
    </location>
</feature>
<evidence type="ECO:0000256" key="1">
    <source>
        <dbReference type="SAM" id="MobiDB-lite"/>
    </source>
</evidence>
<gene>
    <name evidence="2" type="ORF">MSPICULIGERA_LOCUS12958</name>
</gene>
<protein>
    <submittedName>
        <fullName evidence="2">Uncharacterized protein</fullName>
    </submittedName>
</protein>
<evidence type="ECO:0000313" key="2">
    <source>
        <dbReference type="EMBL" id="CAJ0574626.1"/>
    </source>
</evidence>
<feature type="compositionally biased region" description="Low complexity" evidence="1">
    <location>
        <begin position="269"/>
        <end position="289"/>
    </location>
</feature>
<comment type="caution">
    <text evidence="2">The sequence shown here is derived from an EMBL/GenBank/DDBJ whole genome shotgun (WGS) entry which is preliminary data.</text>
</comment>
<evidence type="ECO:0000313" key="3">
    <source>
        <dbReference type="Proteomes" id="UP001177023"/>
    </source>
</evidence>
<reference evidence="2" key="1">
    <citation type="submission" date="2023-06" db="EMBL/GenBank/DDBJ databases">
        <authorList>
            <person name="Delattre M."/>
        </authorList>
    </citation>
    <scope>NUCLEOTIDE SEQUENCE</scope>
    <source>
        <strain evidence="2">AF72</strain>
    </source>
</reference>
<organism evidence="2 3">
    <name type="scientific">Mesorhabditis spiculigera</name>
    <dbReference type="NCBI Taxonomy" id="96644"/>
    <lineage>
        <taxon>Eukaryota</taxon>
        <taxon>Metazoa</taxon>
        <taxon>Ecdysozoa</taxon>
        <taxon>Nematoda</taxon>
        <taxon>Chromadorea</taxon>
        <taxon>Rhabditida</taxon>
        <taxon>Rhabditina</taxon>
        <taxon>Rhabditomorpha</taxon>
        <taxon>Rhabditoidea</taxon>
        <taxon>Rhabditidae</taxon>
        <taxon>Mesorhabditinae</taxon>
        <taxon>Mesorhabditis</taxon>
    </lineage>
</organism>
<sequence>MLPIDVAAIVDPENSTNVVDRAWGTQASFRKLKEGPECCSKRLISTHHIPKVLLSTYYYFTYNDRTIHTTDKETAFEKMCADRTEVMLHYWLEDRIEKLACAEKKGAYDCWRNAYLDDYAMGRPCKQPPADQFAEVGDYPAPPCQLLAGLPYETIAQYLDTDIADLNKIAKLKWETTIPDAKKALAAAETRLFESSRLFNSLMQRAREIAHADTASTKALRELCLDEAGFMPSNGVLLLGPLQDPSGPVSTMRVASEERFTMIPPDANTSISTVSSTSSSSASTTLSSDSEMEEEAAEADRLDGQHEETPAAAVEDPAALAAAEPQPAPTAPTPTILGYVGVAVVEVIQKNV</sequence>